<proteinExistence type="inferred from homology"/>
<dbReference type="InterPro" id="IPR056629">
    <property type="entry name" value="KH_N4BP1_1st"/>
</dbReference>
<dbReference type="Pfam" id="PF23050">
    <property type="entry name" value="KH_N4BP1_1st"/>
    <property type="match status" value="1"/>
</dbReference>
<dbReference type="PANTHER" id="PTHR12876">
    <property type="entry name" value="N4BP1-RELATED"/>
    <property type="match status" value="1"/>
</dbReference>
<feature type="compositionally biased region" description="Polar residues" evidence="2">
    <location>
        <begin position="393"/>
        <end position="402"/>
    </location>
</feature>
<gene>
    <name evidence="6" type="ORF">EGW08_021039</name>
</gene>
<dbReference type="GO" id="GO:0005634">
    <property type="term" value="C:nucleus"/>
    <property type="evidence" value="ECO:0007669"/>
    <property type="project" value="TreeGrafter"/>
</dbReference>
<dbReference type="OrthoDB" id="392925at2759"/>
<organism evidence="6 7">
    <name type="scientific">Elysia chlorotica</name>
    <name type="common">Eastern emerald elysia</name>
    <name type="synonym">Sea slug</name>
    <dbReference type="NCBI Taxonomy" id="188477"/>
    <lineage>
        <taxon>Eukaryota</taxon>
        <taxon>Metazoa</taxon>
        <taxon>Spiralia</taxon>
        <taxon>Lophotrochozoa</taxon>
        <taxon>Mollusca</taxon>
        <taxon>Gastropoda</taxon>
        <taxon>Heterobranchia</taxon>
        <taxon>Euthyneura</taxon>
        <taxon>Panpulmonata</taxon>
        <taxon>Sacoglossa</taxon>
        <taxon>Placobranchoidea</taxon>
        <taxon>Plakobranchidae</taxon>
        <taxon>Elysia</taxon>
    </lineage>
</organism>
<dbReference type="Proteomes" id="UP000271974">
    <property type="component" value="Unassembled WGS sequence"/>
</dbReference>
<accession>A0A433SPM2</accession>
<dbReference type="InterPro" id="IPR021869">
    <property type="entry name" value="RNase_Zc3h12_NYN"/>
</dbReference>
<dbReference type="GO" id="GO:0004521">
    <property type="term" value="F:RNA endonuclease activity"/>
    <property type="evidence" value="ECO:0007669"/>
    <property type="project" value="TreeGrafter"/>
</dbReference>
<evidence type="ECO:0000259" key="4">
    <source>
        <dbReference type="Pfam" id="PF23050"/>
    </source>
</evidence>
<evidence type="ECO:0000313" key="6">
    <source>
        <dbReference type="EMBL" id="RUS71203.1"/>
    </source>
</evidence>
<sequence>MDCAKKSLLFVVDEHLSFLVKKYQEHVNQLFGVTVGLENTQQRKRWIRLQGNEEQISKAKEYILALTHPEMSTSLENVLGNPLFTKLKQAEIEKISSAVLSRCDDQSNQKLQIQGTSFSVAVAKSLIDELSCPSPIDVPGDQSLKGPVVFSNVEDQEGWELVDDCIIVDDVVAVDPKSTSLAEPQVDKLNKRFTDRLGTVLKSLKPKDKSKTGEVSNPCNLKDGDTASSLSPHGREQQAYLRQTALALNHEKEVVEEALLKFDMNDIILPAIFIEVVEKISREKAKTSQQCLSPIANEITSVQDLDVSVICMDSSDEETYVMRPFGHVDEPKRQADPDKTIVLSSDDEDNERPQEIKSNQFKQCNRSPERSNYQKHFGLHVAKVPPVPVIGSSANEGNSTASKPEVPDADMDCSASGVNTEQFDQMHLRQEYVDGLLRASPKGPRRGRRHIVIDASNVAMCHGNHVQYSILGIEICIKYFLSRGHNEITAFVPEWRRYGNQTSPQGRAQLEKLNKAGFVKFTPARRVGNQTIASYDDRFILNLAVEEEGIIVSNDQYRDLVGERACYQDVVLHRLLQFTFVGNHFMPPDDPLGRFGPSLDQFLQHPEQPKRPAMAAMEASSAPPRTCHDGAIPKVNQGEPTTNPPQAVRSEADTEKLFYELTQVFPEPNQVTLVRKVLDNHKLEVDLNRLSLLCINAMSIT</sequence>
<evidence type="ECO:0000256" key="1">
    <source>
        <dbReference type="ARBA" id="ARBA00038274"/>
    </source>
</evidence>
<dbReference type="GO" id="GO:0036464">
    <property type="term" value="C:cytoplasmic ribonucleoprotein granule"/>
    <property type="evidence" value="ECO:0007669"/>
    <property type="project" value="TreeGrafter"/>
</dbReference>
<evidence type="ECO:0000313" key="7">
    <source>
        <dbReference type="Proteomes" id="UP000271974"/>
    </source>
</evidence>
<dbReference type="InterPro" id="IPR056578">
    <property type="entry name" value="UBA_N4BP1_C"/>
</dbReference>
<feature type="domain" description="RNase NYN" evidence="3">
    <location>
        <begin position="448"/>
        <end position="601"/>
    </location>
</feature>
<feature type="domain" description="N4BP1 first type I KH-domain" evidence="4">
    <location>
        <begin position="10"/>
        <end position="67"/>
    </location>
</feature>
<comment type="caution">
    <text evidence="6">The sequence shown here is derived from an EMBL/GenBank/DDBJ whole genome shotgun (WGS) entry which is preliminary data.</text>
</comment>
<dbReference type="InterPro" id="IPR051101">
    <property type="entry name" value="ZC3H12/N4BP1_RNase_Reg"/>
</dbReference>
<name>A0A433SPM2_ELYCH</name>
<feature type="region of interest" description="Disordered" evidence="2">
    <location>
        <begin position="608"/>
        <end position="650"/>
    </location>
</feature>
<dbReference type="GO" id="GO:0003729">
    <property type="term" value="F:mRNA binding"/>
    <property type="evidence" value="ECO:0007669"/>
    <property type="project" value="TreeGrafter"/>
</dbReference>
<feature type="compositionally biased region" description="Low complexity" evidence="2">
    <location>
        <begin position="612"/>
        <end position="624"/>
    </location>
</feature>
<dbReference type="EMBL" id="RQTK01001257">
    <property type="protein sequence ID" value="RUS71203.1"/>
    <property type="molecule type" value="Genomic_DNA"/>
</dbReference>
<dbReference type="CDD" id="cd09032">
    <property type="entry name" value="KH-I_N4BP1_like_rpt1"/>
    <property type="match status" value="1"/>
</dbReference>
<feature type="region of interest" description="Disordered" evidence="2">
    <location>
        <begin position="393"/>
        <end position="413"/>
    </location>
</feature>
<keyword evidence="7" id="KW-1185">Reference proteome</keyword>
<reference evidence="6 7" key="1">
    <citation type="submission" date="2019-01" db="EMBL/GenBank/DDBJ databases">
        <title>A draft genome assembly of the solar-powered sea slug Elysia chlorotica.</title>
        <authorList>
            <person name="Cai H."/>
            <person name="Li Q."/>
            <person name="Fang X."/>
            <person name="Li J."/>
            <person name="Curtis N.E."/>
            <person name="Altenburger A."/>
            <person name="Shibata T."/>
            <person name="Feng M."/>
            <person name="Maeda T."/>
            <person name="Schwartz J.A."/>
            <person name="Shigenobu S."/>
            <person name="Lundholm N."/>
            <person name="Nishiyama T."/>
            <person name="Yang H."/>
            <person name="Hasebe M."/>
            <person name="Li S."/>
            <person name="Pierce S.K."/>
            <person name="Wang J."/>
        </authorList>
    </citation>
    <scope>NUCLEOTIDE SEQUENCE [LARGE SCALE GENOMIC DNA]</scope>
    <source>
        <strain evidence="6">EC2010</strain>
        <tissue evidence="6">Whole organism of an adult</tissue>
    </source>
</reference>
<feature type="domain" description="N4BP1 C-terminal UBA" evidence="5">
    <location>
        <begin position="649"/>
        <end position="696"/>
    </location>
</feature>
<dbReference type="STRING" id="188477.A0A433SPM2"/>
<dbReference type="AlphaFoldDB" id="A0A433SPM2"/>
<dbReference type="FunFam" id="3.40.50.11980:FF:000001">
    <property type="entry name" value="ZC3H12A isoform 1"/>
    <property type="match status" value="1"/>
</dbReference>
<feature type="region of interest" description="Disordered" evidence="2">
    <location>
        <begin position="207"/>
        <end position="235"/>
    </location>
</feature>
<evidence type="ECO:0000256" key="2">
    <source>
        <dbReference type="SAM" id="MobiDB-lite"/>
    </source>
</evidence>
<dbReference type="Pfam" id="PF11977">
    <property type="entry name" value="RNase_Zc3h12a"/>
    <property type="match status" value="1"/>
</dbReference>
<dbReference type="Gene3D" id="3.40.50.11980">
    <property type="match status" value="1"/>
</dbReference>
<evidence type="ECO:0000259" key="5">
    <source>
        <dbReference type="Pfam" id="PF23054"/>
    </source>
</evidence>
<dbReference type="Pfam" id="PF23054">
    <property type="entry name" value="UBA_N4BP1_C"/>
    <property type="match status" value="1"/>
</dbReference>
<dbReference type="CDD" id="cd18719">
    <property type="entry name" value="PIN_Zc3h12a-N4BP1-like"/>
    <property type="match status" value="1"/>
</dbReference>
<evidence type="ECO:0000259" key="3">
    <source>
        <dbReference type="Pfam" id="PF11977"/>
    </source>
</evidence>
<protein>
    <submittedName>
        <fullName evidence="6">Uncharacterized protein</fullName>
    </submittedName>
</protein>
<comment type="similarity">
    <text evidence="1">Belongs to the N4BP1 family.</text>
</comment>
<dbReference type="PANTHER" id="PTHR12876:SF35">
    <property type="entry name" value="LD08718P-RELATED"/>
    <property type="match status" value="1"/>
</dbReference>